<dbReference type="SUPFAM" id="SSF52058">
    <property type="entry name" value="L domain-like"/>
    <property type="match status" value="2"/>
</dbReference>
<keyword evidence="5" id="KW-1185">Reference proteome</keyword>
<accession>A0A8T0I146</accession>
<evidence type="ECO:0000313" key="5">
    <source>
        <dbReference type="Proteomes" id="UP000822688"/>
    </source>
</evidence>
<dbReference type="InterPro" id="IPR001611">
    <property type="entry name" value="Leu-rich_rpt"/>
</dbReference>
<keyword evidence="2" id="KW-0677">Repeat</keyword>
<evidence type="ECO:0000256" key="1">
    <source>
        <dbReference type="ARBA" id="ARBA00022614"/>
    </source>
</evidence>
<dbReference type="AlphaFoldDB" id="A0A8T0I146"/>
<feature type="domain" description="Disease resistance R13L4/SHOC-2-like LRR" evidence="3">
    <location>
        <begin position="69"/>
        <end position="196"/>
    </location>
</feature>
<organism evidence="4 5">
    <name type="scientific">Ceratodon purpureus</name>
    <name type="common">Fire moss</name>
    <name type="synonym">Dicranum purpureum</name>
    <dbReference type="NCBI Taxonomy" id="3225"/>
    <lineage>
        <taxon>Eukaryota</taxon>
        <taxon>Viridiplantae</taxon>
        <taxon>Streptophyta</taxon>
        <taxon>Embryophyta</taxon>
        <taxon>Bryophyta</taxon>
        <taxon>Bryophytina</taxon>
        <taxon>Bryopsida</taxon>
        <taxon>Dicranidae</taxon>
        <taxon>Pseudoditrichales</taxon>
        <taxon>Ditrichaceae</taxon>
        <taxon>Ceratodon</taxon>
    </lineage>
</organism>
<dbReference type="PROSITE" id="PS51450">
    <property type="entry name" value="LRR"/>
    <property type="match status" value="4"/>
</dbReference>
<dbReference type="InterPro" id="IPR050216">
    <property type="entry name" value="LRR_domain-containing"/>
</dbReference>
<dbReference type="Pfam" id="PF23598">
    <property type="entry name" value="LRR_14"/>
    <property type="match status" value="1"/>
</dbReference>
<evidence type="ECO:0000313" key="4">
    <source>
        <dbReference type="EMBL" id="KAG0576373.1"/>
    </source>
</evidence>
<gene>
    <name evidence="4" type="ORF">KC19_5G074900</name>
</gene>
<keyword evidence="1" id="KW-0433">Leucine-rich repeat</keyword>
<dbReference type="FunFam" id="3.80.10.10:FF:000116">
    <property type="entry name" value="Leucine-rich repeat-containing protein 40"/>
    <property type="match status" value="1"/>
</dbReference>
<protein>
    <recommendedName>
        <fullName evidence="3">Disease resistance R13L4/SHOC-2-like LRR domain-containing protein</fullName>
    </recommendedName>
</protein>
<dbReference type="SMART" id="SM00364">
    <property type="entry name" value="LRR_BAC"/>
    <property type="match status" value="13"/>
</dbReference>
<dbReference type="EMBL" id="CM026425">
    <property type="protein sequence ID" value="KAG0576373.1"/>
    <property type="molecule type" value="Genomic_DNA"/>
</dbReference>
<dbReference type="InterPro" id="IPR032675">
    <property type="entry name" value="LRR_dom_sf"/>
</dbReference>
<dbReference type="GO" id="GO:0005737">
    <property type="term" value="C:cytoplasm"/>
    <property type="evidence" value="ECO:0007669"/>
    <property type="project" value="TreeGrafter"/>
</dbReference>
<dbReference type="FunFam" id="3.80.10.10:FF:001164">
    <property type="entry name" value="GH01279p"/>
    <property type="match status" value="1"/>
</dbReference>
<dbReference type="Pfam" id="PF13855">
    <property type="entry name" value="LRR_8"/>
    <property type="match status" value="2"/>
</dbReference>
<dbReference type="Pfam" id="PF00560">
    <property type="entry name" value="LRR_1"/>
    <property type="match status" value="1"/>
</dbReference>
<dbReference type="InterPro" id="IPR003591">
    <property type="entry name" value="Leu-rich_rpt_typical-subtyp"/>
</dbReference>
<dbReference type="PRINTS" id="PR00019">
    <property type="entry name" value="LEURICHRPT"/>
</dbReference>
<evidence type="ECO:0000256" key="2">
    <source>
        <dbReference type="ARBA" id="ARBA00022737"/>
    </source>
</evidence>
<dbReference type="Gene3D" id="3.80.10.10">
    <property type="entry name" value="Ribonuclease Inhibitor"/>
    <property type="match status" value="3"/>
</dbReference>
<dbReference type="Proteomes" id="UP000822688">
    <property type="component" value="Chromosome 5"/>
</dbReference>
<dbReference type="InterPro" id="IPR055414">
    <property type="entry name" value="LRR_R13L4/SHOC2-like"/>
</dbReference>
<dbReference type="SMART" id="SM00369">
    <property type="entry name" value="LRR_TYP"/>
    <property type="match status" value="17"/>
</dbReference>
<dbReference type="PANTHER" id="PTHR48051:SF1">
    <property type="entry name" value="RAS SUPPRESSOR PROTEIN 1"/>
    <property type="match status" value="1"/>
</dbReference>
<sequence length="606" mass="65960">MMDAVGGIERMIKAAKASGSLNIANRNLTEVPPRIYNLLNEGGSEEKWWEVVEIQKLDISHNCITALSDQLGGIGSLTILNLSHNQLTTLPAAICNLALLKTLDVSRNSIAELPSDLGLLTSLVRLNCSHNSLSKLPDSLGKCSELAELKAHNNSLVTLPEELKCCAKLSNLNIESNRIGELSEDLFSSLPNLTELSAGKNAITALPNSLGKLSKLVRIDFHQNRLTTLPATIAGCTALKELYLGDNLLKAVPAEVGQLKTLSNLDLHSNQLTEFPAMACSLRLSLLDLSNNNLSGLPSELGSMTSLRKLLLGGNPMRSLRSTLVLGPTPALLRYLQSRMPSTAAETEAQEQAPETGNIFGTVGQPDQISRAARRATSSKILSLPKKNLVEVPAAVWETTDITTVDLTHNQIKVLPTELSMCSALEVLMLSHNKIAEWPSAVLGSVPSLQELHLAYNPIREFPQGAFVAIAKLVVLDLSGIPIMLPPPPALAEMPNLQDLLLRRTQLQDFREDFRSLQKLRLLDVSQNSISVVPEWITCLARLETLDISDNNVSQLPPKLGLLEPSLKHLKVDGNPLRSIRRGILEKGTNTLLRYLLDRIPAGERV</sequence>
<reference evidence="4" key="1">
    <citation type="submission" date="2020-06" db="EMBL/GenBank/DDBJ databases">
        <title>WGS assembly of Ceratodon purpureus strain R40.</title>
        <authorList>
            <person name="Carey S.B."/>
            <person name="Jenkins J."/>
            <person name="Shu S."/>
            <person name="Lovell J.T."/>
            <person name="Sreedasyam A."/>
            <person name="Maumus F."/>
            <person name="Tiley G.P."/>
            <person name="Fernandez-Pozo N."/>
            <person name="Barry K."/>
            <person name="Chen C."/>
            <person name="Wang M."/>
            <person name="Lipzen A."/>
            <person name="Daum C."/>
            <person name="Saski C.A."/>
            <person name="Payton A.C."/>
            <person name="Mcbreen J.C."/>
            <person name="Conrad R.E."/>
            <person name="Kollar L.M."/>
            <person name="Olsson S."/>
            <person name="Huttunen S."/>
            <person name="Landis J.B."/>
            <person name="Wickett N.J."/>
            <person name="Johnson M.G."/>
            <person name="Rensing S.A."/>
            <person name="Grimwood J."/>
            <person name="Schmutz J."/>
            <person name="Mcdaniel S.F."/>
        </authorList>
    </citation>
    <scope>NUCLEOTIDE SEQUENCE</scope>
    <source>
        <strain evidence="4">R40</strain>
    </source>
</reference>
<evidence type="ECO:0000259" key="3">
    <source>
        <dbReference type="Pfam" id="PF23598"/>
    </source>
</evidence>
<proteinExistence type="predicted"/>
<dbReference type="PANTHER" id="PTHR48051">
    <property type="match status" value="1"/>
</dbReference>
<comment type="caution">
    <text evidence="4">The sequence shown here is derived from an EMBL/GenBank/DDBJ whole genome shotgun (WGS) entry which is preliminary data.</text>
</comment>
<name>A0A8T0I146_CERPU</name>